<dbReference type="InterPro" id="IPR050583">
    <property type="entry name" value="Mycobacterial_A85_antigen"/>
</dbReference>
<dbReference type="SUPFAM" id="SSF53474">
    <property type="entry name" value="alpha/beta-Hydrolases"/>
    <property type="match status" value="1"/>
</dbReference>
<dbReference type="Gene3D" id="3.40.50.1820">
    <property type="entry name" value="alpha/beta hydrolase"/>
    <property type="match status" value="1"/>
</dbReference>
<dbReference type="PANTHER" id="PTHR48098:SF3">
    <property type="entry name" value="IRON(III) ENTEROBACTIN ESTERASE"/>
    <property type="match status" value="1"/>
</dbReference>
<organism evidence="1 2">
    <name type="scientific">Allobranchiibius huperziae</name>
    <dbReference type="NCBI Taxonomy" id="1874116"/>
    <lineage>
        <taxon>Bacteria</taxon>
        <taxon>Bacillati</taxon>
        <taxon>Actinomycetota</taxon>
        <taxon>Actinomycetes</taxon>
        <taxon>Micrococcales</taxon>
        <taxon>Dermacoccaceae</taxon>
        <taxon>Allobranchiibius</taxon>
    </lineage>
</organism>
<accession>A0A853DL37</accession>
<reference evidence="1 2" key="1">
    <citation type="submission" date="2020-07" db="EMBL/GenBank/DDBJ databases">
        <title>Sequencing the genomes of 1000 actinobacteria strains.</title>
        <authorList>
            <person name="Klenk H.-P."/>
        </authorList>
    </citation>
    <scope>NUCLEOTIDE SEQUENCE [LARGE SCALE GENOMIC DNA]</scope>
    <source>
        <strain evidence="1 2">DSM 29531</strain>
    </source>
</reference>
<dbReference type="Pfam" id="PF00756">
    <property type="entry name" value="Esterase"/>
    <property type="match status" value="1"/>
</dbReference>
<dbReference type="RefSeq" id="WP_179481975.1">
    <property type="nucleotide sequence ID" value="NZ_JACCFW010000001.1"/>
</dbReference>
<gene>
    <name evidence="1" type="ORF">HNR15_002333</name>
</gene>
<comment type="caution">
    <text evidence="1">The sequence shown here is derived from an EMBL/GenBank/DDBJ whole genome shotgun (WGS) entry which is preliminary data.</text>
</comment>
<dbReference type="Proteomes" id="UP000571817">
    <property type="component" value="Unassembled WGS sequence"/>
</dbReference>
<protein>
    <submittedName>
        <fullName evidence="1">Enterochelin esterase family protein</fullName>
    </submittedName>
</protein>
<evidence type="ECO:0000313" key="2">
    <source>
        <dbReference type="Proteomes" id="UP000571817"/>
    </source>
</evidence>
<dbReference type="InterPro" id="IPR029058">
    <property type="entry name" value="AB_hydrolase_fold"/>
</dbReference>
<dbReference type="PANTHER" id="PTHR48098">
    <property type="entry name" value="ENTEROCHELIN ESTERASE-RELATED"/>
    <property type="match status" value="1"/>
</dbReference>
<dbReference type="InterPro" id="IPR000801">
    <property type="entry name" value="Esterase-like"/>
</dbReference>
<evidence type="ECO:0000313" key="1">
    <source>
        <dbReference type="EMBL" id="NYJ75370.1"/>
    </source>
</evidence>
<dbReference type="EMBL" id="JACCFW010000001">
    <property type="protein sequence ID" value="NYJ75370.1"/>
    <property type="molecule type" value="Genomic_DNA"/>
</dbReference>
<proteinExistence type="predicted"/>
<dbReference type="AlphaFoldDB" id="A0A853DL37"/>
<sequence>MDWRRTRHELPSAFEGPLHVEVCRPADLADDAEAPLLWVHDGPAYDVEGGLVDWAARRVGRGDLPPMRLVLADVRRRTQWYTASPRYLRSFSTGLTALQERYDVASSVAVMGASLGGLTSLLVGMADERVGAVFAQSGSFFTPETDRQLFAEQTQGREIDLVRFDRVADAVAGLSSWRPAPGRRFEVMLTCGREEENLPNNRLTATALRQAGVSTRLTEVEGGHDYPAWRAALDPVLPRLLESVWG</sequence>
<name>A0A853DL37_9MICO</name>
<keyword evidence="2" id="KW-1185">Reference proteome</keyword>